<dbReference type="Pfam" id="PF00400">
    <property type="entry name" value="WD40"/>
    <property type="match status" value="2"/>
</dbReference>
<evidence type="ECO:0000313" key="4">
    <source>
        <dbReference type="Proteomes" id="UP000604475"/>
    </source>
</evidence>
<name>A0A937UR72_9ACTN</name>
<reference evidence="3" key="1">
    <citation type="submission" date="2020-12" db="EMBL/GenBank/DDBJ databases">
        <title>Genomic characterization of non-nitrogen-fixing Frankia strains.</title>
        <authorList>
            <person name="Carlos-Shanley C."/>
            <person name="Guerra T."/>
            <person name="Hahn D."/>
        </authorList>
    </citation>
    <scope>NUCLEOTIDE SEQUENCE</scope>
    <source>
        <strain evidence="3">CN6</strain>
    </source>
</reference>
<dbReference type="SUPFAM" id="SSF50978">
    <property type="entry name" value="WD40 repeat-like"/>
    <property type="match status" value="1"/>
</dbReference>
<organism evidence="3 4">
    <name type="scientific">Frankia nepalensis</name>
    <dbReference type="NCBI Taxonomy" id="1836974"/>
    <lineage>
        <taxon>Bacteria</taxon>
        <taxon>Bacillati</taxon>
        <taxon>Actinomycetota</taxon>
        <taxon>Actinomycetes</taxon>
        <taxon>Frankiales</taxon>
        <taxon>Frankiaceae</taxon>
        <taxon>Frankia</taxon>
    </lineage>
</organism>
<dbReference type="SMART" id="SM00320">
    <property type="entry name" value="WD40"/>
    <property type="match status" value="2"/>
</dbReference>
<feature type="repeat" description="WD" evidence="1">
    <location>
        <begin position="82"/>
        <end position="123"/>
    </location>
</feature>
<protein>
    <recommendedName>
        <fullName evidence="5">Anaphase-promoting complex subunit 4 WD40 domain-containing protein</fullName>
    </recommendedName>
</protein>
<evidence type="ECO:0000313" key="3">
    <source>
        <dbReference type="EMBL" id="MBL7631022.1"/>
    </source>
</evidence>
<gene>
    <name evidence="3" type="ORF">I7412_28440</name>
</gene>
<dbReference type="PANTHER" id="PTHR19879:SF9">
    <property type="entry name" value="TRANSCRIPTION INITIATION FACTOR TFIID SUBUNIT 5"/>
    <property type="match status" value="1"/>
</dbReference>
<sequence>MVRPPPGPHGRPWLAGSSRRGGWDPAKRPPSRPISTTTPPGTRRSPPTASAAAARSAPAEANSGERRRRSTESTALAAHAKIAGCADVAFELAFSPDGTLLATANHGGTARLWDTTSRGTTEPLATLTGHTDDIWDVAFSPDGTLLEDA</sequence>
<dbReference type="PANTHER" id="PTHR19879">
    <property type="entry name" value="TRANSCRIPTION INITIATION FACTOR TFIID"/>
    <property type="match status" value="1"/>
</dbReference>
<feature type="region of interest" description="Disordered" evidence="2">
    <location>
        <begin position="1"/>
        <end position="74"/>
    </location>
</feature>
<dbReference type="InterPro" id="IPR015943">
    <property type="entry name" value="WD40/YVTN_repeat-like_dom_sf"/>
</dbReference>
<evidence type="ECO:0000256" key="2">
    <source>
        <dbReference type="SAM" id="MobiDB-lite"/>
    </source>
</evidence>
<dbReference type="InterPro" id="IPR036322">
    <property type="entry name" value="WD40_repeat_dom_sf"/>
</dbReference>
<dbReference type="PROSITE" id="PS50082">
    <property type="entry name" value="WD_REPEATS_2"/>
    <property type="match status" value="1"/>
</dbReference>
<evidence type="ECO:0008006" key="5">
    <source>
        <dbReference type="Google" id="ProtNLM"/>
    </source>
</evidence>
<dbReference type="AlphaFoldDB" id="A0A937UR72"/>
<keyword evidence="4" id="KW-1185">Reference proteome</keyword>
<dbReference type="InterPro" id="IPR001680">
    <property type="entry name" value="WD40_rpt"/>
</dbReference>
<accession>A0A937UR72</accession>
<proteinExistence type="predicted"/>
<keyword evidence="1" id="KW-0853">WD repeat</keyword>
<feature type="compositionally biased region" description="Low complexity" evidence="2">
    <location>
        <begin position="33"/>
        <end position="59"/>
    </location>
</feature>
<evidence type="ECO:0000256" key="1">
    <source>
        <dbReference type="PROSITE-ProRule" id="PRU00221"/>
    </source>
</evidence>
<dbReference type="EMBL" id="JAEACQ010000258">
    <property type="protein sequence ID" value="MBL7631022.1"/>
    <property type="molecule type" value="Genomic_DNA"/>
</dbReference>
<comment type="caution">
    <text evidence="3">The sequence shown here is derived from an EMBL/GenBank/DDBJ whole genome shotgun (WGS) entry which is preliminary data.</text>
</comment>
<dbReference type="Proteomes" id="UP000604475">
    <property type="component" value="Unassembled WGS sequence"/>
</dbReference>
<dbReference type="Gene3D" id="2.130.10.10">
    <property type="entry name" value="YVTN repeat-like/Quinoprotein amine dehydrogenase"/>
    <property type="match status" value="1"/>
</dbReference>